<evidence type="ECO:0000313" key="2">
    <source>
        <dbReference type="Proteomes" id="UP001600888"/>
    </source>
</evidence>
<reference evidence="1 2" key="1">
    <citation type="submission" date="2024-03" db="EMBL/GenBank/DDBJ databases">
        <title>A high-quality draft genome sequence of Diaporthe vaccinii, a causative agent of upright dieback and viscid rot disease in cranberry plants.</title>
        <authorList>
            <person name="Sarrasin M."/>
            <person name="Lang B.F."/>
            <person name="Burger G."/>
        </authorList>
    </citation>
    <scope>NUCLEOTIDE SEQUENCE [LARGE SCALE GENOMIC DNA]</scope>
    <source>
        <strain evidence="1 2">IS7</strain>
    </source>
</reference>
<name>A0ABR4E4G8_9PEZI</name>
<gene>
    <name evidence="1" type="ORF">FJTKL_00145</name>
</gene>
<dbReference type="EMBL" id="JBAWTH010000102">
    <property type="protein sequence ID" value="KAL2277305.1"/>
    <property type="molecule type" value="Genomic_DNA"/>
</dbReference>
<dbReference type="Proteomes" id="UP001600888">
    <property type="component" value="Unassembled WGS sequence"/>
</dbReference>
<sequence>MSAAKGFEEAKDKALEVLATYLTDEELVDFSNYNVQGSCSPEDREKFINLTNMHQHALYQLGLAMMECEVEGDGALEVFTDMLAMTEEALRQLRETEKSDGAPESETGVNPVVLIVKLYVTLEMFTSVVASSYHRESRVRSGRSMLSMPNG</sequence>
<comment type="caution">
    <text evidence="1">The sequence shown here is derived from an EMBL/GenBank/DDBJ whole genome shotgun (WGS) entry which is preliminary data.</text>
</comment>
<evidence type="ECO:0000313" key="1">
    <source>
        <dbReference type="EMBL" id="KAL2277305.1"/>
    </source>
</evidence>
<proteinExistence type="predicted"/>
<organism evidence="1 2">
    <name type="scientific">Diaporthe vaccinii</name>
    <dbReference type="NCBI Taxonomy" id="105482"/>
    <lineage>
        <taxon>Eukaryota</taxon>
        <taxon>Fungi</taxon>
        <taxon>Dikarya</taxon>
        <taxon>Ascomycota</taxon>
        <taxon>Pezizomycotina</taxon>
        <taxon>Sordariomycetes</taxon>
        <taxon>Sordariomycetidae</taxon>
        <taxon>Diaporthales</taxon>
        <taxon>Diaporthaceae</taxon>
        <taxon>Diaporthe</taxon>
        <taxon>Diaporthe eres species complex</taxon>
    </lineage>
</organism>
<keyword evidence="2" id="KW-1185">Reference proteome</keyword>
<protein>
    <submittedName>
        <fullName evidence="1">Uncharacterized protein</fullName>
    </submittedName>
</protein>
<accession>A0ABR4E4G8</accession>